<comment type="caution">
    <text evidence="1">The sequence shown here is derived from an EMBL/GenBank/DDBJ whole genome shotgun (WGS) entry which is preliminary data.</text>
</comment>
<proteinExistence type="predicted"/>
<reference evidence="1 2" key="1">
    <citation type="journal article" date="2011" name="PLoS Pathog.">
        <title>Endophytic Life Strategies Decoded by Genome and Transcriptome Analyses of the Mutualistic Root Symbiont Piriformospora indica.</title>
        <authorList>
            <person name="Zuccaro A."/>
            <person name="Lahrmann U."/>
            <person name="Guldener U."/>
            <person name="Langen G."/>
            <person name="Pfiffi S."/>
            <person name="Biedenkopf D."/>
            <person name="Wong P."/>
            <person name="Samans B."/>
            <person name="Grimm C."/>
            <person name="Basiewicz M."/>
            <person name="Murat C."/>
            <person name="Martin F."/>
            <person name="Kogel K.H."/>
        </authorList>
    </citation>
    <scope>NUCLEOTIDE SEQUENCE [LARGE SCALE GENOMIC DNA]</scope>
    <source>
        <strain evidence="1 2">DSM 11827</strain>
    </source>
</reference>
<protein>
    <submittedName>
        <fullName evidence="1">Uncharacterized protein</fullName>
    </submittedName>
</protein>
<evidence type="ECO:0000313" key="1">
    <source>
        <dbReference type="EMBL" id="CCA72119.1"/>
    </source>
</evidence>
<gene>
    <name evidence="1" type="ORF">PIIN_06055</name>
</gene>
<name>G4TLC6_SERID</name>
<sequence length="119" mass="12625">MLIDIIAIDGRLRLRSSPLTAAGSSNLETKILVIGSKEKQIHAAAPSIMRSARAHTASCDIAASKALCSHLSTYDQVCVLTADGHVTFKTAFSSLGPHLAPRHLSLAPPWAPDGTHYLL</sequence>
<dbReference type="InParanoid" id="G4TLC6"/>
<evidence type="ECO:0000313" key="2">
    <source>
        <dbReference type="Proteomes" id="UP000007148"/>
    </source>
</evidence>
<accession>G4TLC6</accession>
<organism evidence="1 2">
    <name type="scientific">Serendipita indica (strain DSM 11827)</name>
    <name type="common">Root endophyte fungus</name>
    <name type="synonym">Piriformospora indica</name>
    <dbReference type="NCBI Taxonomy" id="1109443"/>
    <lineage>
        <taxon>Eukaryota</taxon>
        <taxon>Fungi</taxon>
        <taxon>Dikarya</taxon>
        <taxon>Basidiomycota</taxon>
        <taxon>Agaricomycotina</taxon>
        <taxon>Agaricomycetes</taxon>
        <taxon>Sebacinales</taxon>
        <taxon>Serendipitaceae</taxon>
        <taxon>Serendipita</taxon>
    </lineage>
</organism>
<dbReference type="AlphaFoldDB" id="G4TLC6"/>
<keyword evidence="2" id="KW-1185">Reference proteome</keyword>
<dbReference type="EMBL" id="CAFZ01000148">
    <property type="protein sequence ID" value="CCA72119.1"/>
    <property type="molecule type" value="Genomic_DNA"/>
</dbReference>
<dbReference type="Proteomes" id="UP000007148">
    <property type="component" value="Unassembled WGS sequence"/>
</dbReference>
<dbReference type="HOGENOM" id="CLU_2062379_0_0_1"/>